<dbReference type="InterPro" id="IPR013033">
    <property type="entry name" value="MinC"/>
</dbReference>
<comment type="similarity">
    <text evidence="1 6">Belongs to the MinC family.</text>
</comment>
<evidence type="ECO:0000256" key="5">
    <source>
        <dbReference type="ARBA" id="ARBA00046874"/>
    </source>
</evidence>
<dbReference type="Pfam" id="PF03775">
    <property type="entry name" value="MinC_C"/>
    <property type="match status" value="1"/>
</dbReference>
<feature type="domain" description="Septum site-determining protein MinC N-terminal" evidence="8">
    <location>
        <begin position="8"/>
        <end position="84"/>
    </location>
</feature>
<sequence>MADQKQLIIIKGTRDGLNLFIDDSCGFDEALEELNEKLVALNPKIGEPAVSVTVQLGNRYLDDKKKELLKYSLEEKNRFFIHSFESNVILREDAIKWWEANEIKAVNRLIRSGQVLEVTGDLLLIGDVNPGGRVVASGNIFVLGNLHGVAHAGAQGDQRAVIMAAHMKPTQLRIAEYISRAPDYESAGVYMECGYIDEEEDKIMIDRLQVLTYKRKDLCGFERRMLNG</sequence>
<comment type="subunit">
    <text evidence="5 6">Interacts with MinD and FtsZ.</text>
</comment>
<feature type="domain" description="Septum formation inhibitor MinC C-terminal" evidence="7">
    <location>
        <begin position="106"/>
        <end position="205"/>
    </location>
</feature>
<evidence type="ECO:0000256" key="6">
    <source>
        <dbReference type="HAMAP-Rule" id="MF_00267"/>
    </source>
</evidence>
<keyword evidence="3 6" id="KW-0717">Septation</keyword>
<comment type="function">
    <text evidence="6">Cell division inhibitor that blocks the formation of polar Z ring septums. Rapidly oscillates between the poles of the cell to destabilize FtsZ filaments that have formed before they mature into polar Z rings. Prevents FtsZ polymerization.</text>
</comment>
<dbReference type="PANTHER" id="PTHR34108:SF1">
    <property type="entry name" value="SEPTUM SITE-DETERMINING PROTEIN MINC"/>
    <property type="match status" value="1"/>
</dbReference>
<dbReference type="GO" id="GO:0000902">
    <property type="term" value="P:cell morphogenesis"/>
    <property type="evidence" value="ECO:0007669"/>
    <property type="project" value="InterPro"/>
</dbReference>
<organism evidence="9">
    <name type="scientific">Ornithinibacillus sp. 4-3</name>
    <dbReference type="NCBI Taxonomy" id="3231488"/>
    <lineage>
        <taxon>Bacteria</taxon>
        <taxon>Bacillati</taxon>
        <taxon>Bacillota</taxon>
        <taxon>Bacilli</taxon>
        <taxon>Bacillales</taxon>
        <taxon>Bacillaceae</taxon>
        <taxon>Ornithinibacillus</taxon>
    </lineage>
</organism>
<name>A0AB39HMK0_9BACI</name>
<dbReference type="Pfam" id="PF22642">
    <property type="entry name" value="MinC_N_1"/>
    <property type="match status" value="1"/>
</dbReference>
<gene>
    <name evidence="6 9" type="primary">minC</name>
    <name evidence="9" type="ORF">AB4Y30_10595</name>
</gene>
<evidence type="ECO:0000256" key="3">
    <source>
        <dbReference type="ARBA" id="ARBA00023210"/>
    </source>
</evidence>
<dbReference type="InterPro" id="IPR055219">
    <property type="entry name" value="MinC_N_1"/>
</dbReference>
<keyword evidence="2 6" id="KW-0132">Cell division</keyword>
<dbReference type="Gene3D" id="2.160.20.70">
    <property type="match status" value="1"/>
</dbReference>
<evidence type="ECO:0000259" key="7">
    <source>
        <dbReference type="Pfam" id="PF03775"/>
    </source>
</evidence>
<proteinExistence type="inferred from homology"/>
<evidence type="ECO:0000313" key="9">
    <source>
        <dbReference type="EMBL" id="XDK31475.1"/>
    </source>
</evidence>
<dbReference type="RefSeq" id="WP_368652202.1">
    <property type="nucleotide sequence ID" value="NZ_CP162599.1"/>
</dbReference>
<dbReference type="HAMAP" id="MF_00267">
    <property type="entry name" value="MinC"/>
    <property type="match status" value="1"/>
</dbReference>
<keyword evidence="4 6" id="KW-0131">Cell cycle</keyword>
<accession>A0AB39HMK0</accession>
<evidence type="ECO:0000256" key="4">
    <source>
        <dbReference type="ARBA" id="ARBA00023306"/>
    </source>
</evidence>
<dbReference type="EMBL" id="CP162599">
    <property type="protein sequence ID" value="XDK31475.1"/>
    <property type="molecule type" value="Genomic_DNA"/>
</dbReference>
<dbReference type="GO" id="GO:1901891">
    <property type="term" value="P:regulation of cell septum assembly"/>
    <property type="evidence" value="ECO:0007669"/>
    <property type="project" value="InterPro"/>
</dbReference>
<dbReference type="AlphaFoldDB" id="A0AB39HMK0"/>
<evidence type="ECO:0000256" key="2">
    <source>
        <dbReference type="ARBA" id="ARBA00022618"/>
    </source>
</evidence>
<evidence type="ECO:0000256" key="1">
    <source>
        <dbReference type="ARBA" id="ARBA00006291"/>
    </source>
</evidence>
<reference evidence="9" key="1">
    <citation type="submission" date="2024-07" db="EMBL/GenBank/DDBJ databases">
        <title>Halotolerant mesophilic bacterium Ornithinibacillus sp. 4-3, sp. nov., isolated from soil.</title>
        <authorList>
            <person name="Sidarenka A.V."/>
            <person name="Guliayeva D.E."/>
            <person name="Leanovich S.I."/>
            <person name="Hileuskaya K.S."/>
            <person name="Akhremchuk A.E."/>
            <person name="Sikolenko M.A."/>
            <person name="Valentovich L.N."/>
        </authorList>
    </citation>
    <scope>NUCLEOTIDE SEQUENCE</scope>
    <source>
        <strain evidence="9">4-3</strain>
    </source>
</reference>
<dbReference type="Gene3D" id="3.30.160.540">
    <property type="match status" value="1"/>
</dbReference>
<dbReference type="PANTHER" id="PTHR34108">
    <property type="entry name" value="SEPTUM SITE-DETERMINING PROTEIN MINC"/>
    <property type="match status" value="1"/>
</dbReference>
<dbReference type="InterPro" id="IPR016098">
    <property type="entry name" value="CAP/MinC_C"/>
</dbReference>
<dbReference type="SUPFAM" id="SSF63848">
    <property type="entry name" value="Cell-division inhibitor MinC, C-terminal domain"/>
    <property type="match status" value="1"/>
</dbReference>
<dbReference type="InterPro" id="IPR005526">
    <property type="entry name" value="Septum_form_inhib_MinC_C"/>
</dbReference>
<protein>
    <recommendedName>
        <fullName evidence="6">Probable septum site-determining protein MinC</fullName>
    </recommendedName>
</protein>
<dbReference type="NCBIfam" id="TIGR01222">
    <property type="entry name" value="minC"/>
    <property type="match status" value="1"/>
</dbReference>
<dbReference type="InterPro" id="IPR036145">
    <property type="entry name" value="MinC_C_sf"/>
</dbReference>
<evidence type="ECO:0000259" key="8">
    <source>
        <dbReference type="Pfam" id="PF22642"/>
    </source>
</evidence>
<dbReference type="GO" id="GO:0000917">
    <property type="term" value="P:division septum assembly"/>
    <property type="evidence" value="ECO:0007669"/>
    <property type="project" value="UniProtKB-KW"/>
</dbReference>